<keyword evidence="1" id="KW-1133">Transmembrane helix</keyword>
<organism evidence="2 3">
    <name type="scientific">Gandjariella thermophila</name>
    <dbReference type="NCBI Taxonomy" id="1931992"/>
    <lineage>
        <taxon>Bacteria</taxon>
        <taxon>Bacillati</taxon>
        <taxon>Actinomycetota</taxon>
        <taxon>Actinomycetes</taxon>
        <taxon>Pseudonocardiales</taxon>
        <taxon>Pseudonocardiaceae</taxon>
        <taxon>Gandjariella</taxon>
    </lineage>
</organism>
<reference evidence="3" key="1">
    <citation type="submission" date="2019-04" db="EMBL/GenBank/DDBJ databases">
        <title>Draft genome sequence of Pseudonocardiaceae bacterium SL3-2-4.</title>
        <authorList>
            <person name="Ningsih F."/>
            <person name="Yokota A."/>
            <person name="Sakai Y."/>
            <person name="Nanatani K."/>
            <person name="Yabe S."/>
            <person name="Oetari A."/>
            <person name="Sjamsuridzal W."/>
        </authorList>
    </citation>
    <scope>NUCLEOTIDE SEQUENCE [LARGE SCALE GENOMIC DNA]</scope>
    <source>
        <strain evidence="3">SL3-2-4</strain>
    </source>
</reference>
<dbReference type="Proteomes" id="UP000298860">
    <property type="component" value="Unassembled WGS sequence"/>
</dbReference>
<sequence>MRPAAGTLAGALMGCVALLVATFTFYGINLLLKGSFWWGQVYFWWARSLALGAPLGAVGATIRRPGLGGVLAALVVPVGAALNVIVLPPPADSLMAKPVLLTVWGAATTAAVLIVARAIRARRSR</sequence>
<comment type="caution">
    <text evidence="2">The sequence shown here is derived from an EMBL/GenBank/DDBJ whole genome shotgun (WGS) entry which is preliminary data.</text>
</comment>
<proteinExistence type="predicted"/>
<dbReference type="EMBL" id="BJFL01000040">
    <property type="protein sequence ID" value="GDY33337.1"/>
    <property type="molecule type" value="Genomic_DNA"/>
</dbReference>
<protein>
    <submittedName>
        <fullName evidence="2">Uncharacterized protein</fullName>
    </submittedName>
</protein>
<feature type="transmembrane region" description="Helical" evidence="1">
    <location>
        <begin position="67"/>
        <end position="87"/>
    </location>
</feature>
<dbReference type="PROSITE" id="PS51257">
    <property type="entry name" value="PROKAR_LIPOPROTEIN"/>
    <property type="match status" value="1"/>
</dbReference>
<feature type="transmembrane region" description="Helical" evidence="1">
    <location>
        <begin position="41"/>
        <end position="60"/>
    </location>
</feature>
<evidence type="ECO:0000256" key="1">
    <source>
        <dbReference type="SAM" id="Phobius"/>
    </source>
</evidence>
<dbReference type="AlphaFoldDB" id="A0A4D4JHH0"/>
<evidence type="ECO:0000313" key="3">
    <source>
        <dbReference type="Proteomes" id="UP000298860"/>
    </source>
</evidence>
<feature type="transmembrane region" description="Helical" evidence="1">
    <location>
        <begin position="99"/>
        <end position="119"/>
    </location>
</feature>
<gene>
    <name evidence="2" type="ORF">GTS_49700</name>
</gene>
<keyword evidence="1" id="KW-0472">Membrane</keyword>
<name>A0A4D4JHH0_9PSEU</name>
<evidence type="ECO:0000313" key="2">
    <source>
        <dbReference type="EMBL" id="GDY33337.1"/>
    </source>
</evidence>
<accession>A0A4D4JHH0</accession>
<keyword evidence="1" id="KW-0812">Transmembrane</keyword>
<keyword evidence="3" id="KW-1185">Reference proteome</keyword>
<feature type="transmembrane region" description="Helical" evidence="1">
    <location>
        <begin position="7"/>
        <end position="29"/>
    </location>
</feature>